<dbReference type="Pfam" id="PF00990">
    <property type="entry name" value="GGDEF"/>
    <property type="match status" value="1"/>
</dbReference>
<feature type="domain" description="PAC" evidence="3">
    <location>
        <begin position="871"/>
        <end position="923"/>
    </location>
</feature>
<dbReference type="InterPro" id="IPR052155">
    <property type="entry name" value="Biofilm_reg_signaling"/>
</dbReference>
<dbReference type="SMART" id="SM00065">
    <property type="entry name" value="GAF"/>
    <property type="match status" value="1"/>
</dbReference>
<gene>
    <name evidence="6" type="ORF">GCM10023095_05820</name>
</gene>
<feature type="transmembrane region" description="Helical" evidence="1">
    <location>
        <begin position="45"/>
        <end position="67"/>
    </location>
</feature>
<dbReference type="CDD" id="cd00130">
    <property type="entry name" value="PAS"/>
    <property type="match status" value="4"/>
</dbReference>
<dbReference type="SMART" id="SM00052">
    <property type="entry name" value="EAL"/>
    <property type="match status" value="1"/>
</dbReference>
<dbReference type="SUPFAM" id="SSF55785">
    <property type="entry name" value="PYP-like sensor domain (PAS domain)"/>
    <property type="match status" value="4"/>
</dbReference>
<dbReference type="PROSITE" id="PS50113">
    <property type="entry name" value="PAC"/>
    <property type="match status" value="4"/>
</dbReference>
<evidence type="ECO:0000313" key="6">
    <source>
        <dbReference type="EMBL" id="GAA4494354.1"/>
    </source>
</evidence>
<dbReference type="NCBIfam" id="TIGR00229">
    <property type="entry name" value="sensory_box"/>
    <property type="match status" value="4"/>
</dbReference>
<dbReference type="InterPro" id="IPR000160">
    <property type="entry name" value="GGDEF_dom"/>
</dbReference>
<dbReference type="SMART" id="SM00267">
    <property type="entry name" value="GGDEF"/>
    <property type="match status" value="1"/>
</dbReference>
<evidence type="ECO:0000259" key="5">
    <source>
        <dbReference type="PROSITE" id="PS50887"/>
    </source>
</evidence>
<dbReference type="InterPro" id="IPR003018">
    <property type="entry name" value="GAF"/>
</dbReference>
<feature type="transmembrane region" description="Helical" evidence="1">
    <location>
        <begin position="79"/>
        <end position="101"/>
    </location>
</feature>
<dbReference type="Gene3D" id="3.20.20.450">
    <property type="entry name" value="EAL domain"/>
    <property type="match status" value="1"/>
</dbReference>
<reference evidence="7" key="1">
    <citation type="journal article" date="2019" name="Int. J. Syst. Evol. Microbiol.">
        <title>The Global Catalogue of Microorganisms (GCM) 10K type strain sequencing project: providing services to taxonomists for standard genome sequencing and annotation.</title>
        <authorList>
            <consortium name="The Broad Institute Genomics Platform"/>
            <consortium name="The Broad Institute Genome Sequencing Center for Infectious Disease"/>
            <person name="Wu L."/>
            <person name="Ma J."/>
        </authorList>
    </citation>
    <scope>NUCLEOTIDE SEQUENCE [LARGE SCALE GENOMIC DNA]</scope>
    <source>
        <strain evidence="7">JCM 32226</strain>
    </source>
</reference>
<sequence>MPAVKNKNQSTPNRVWSGLLPWLLPLGAALFGLEWLIDRLVTDPIWHLSLVTGKDLFLLLLCARLLLRTTANRTTPPSGPLAWWLLAGLLLSLSLLLPPWLAEQQARPLQQAARQQAVRVQDWLTAQWQAGRQLSEDPALLRLLSASPKPPVRRWQERLASLIRASELHGAWLLDRTGNPLPQQAAPGPGPLPSPAWLVRQPVSPLLAPPGTQTQFLDLLLPLGPPDSPQGWLLLRQDVGRQLLPNLNRADQPWRTDLLRLQADGLVPLSPDADWLAPNAAGQLLQAVQHNQRTQTQLPWLAWQPLAVPSWLLVVHADPLTLNERLWRWLGLLLASLVLLGALARRLWPLGPAAHGLGHPSRHPPDDESLLAHFFDMPFVGLGIGTPQRQHWDRYNQKLCDMLGYDGPSLARLSWGQVSQPDDWAREAPLLQQVLEAGLDSYRLEKRLLHKDGHLIHTSYEVRPIRDENGQVTHLMTLVDDISQRRQTEQALLRQKGLYNTLSHTSQIIVRTTRRQDLFEQICRILVEQGGLRFAWIGLFGRPAQGVQISACHGQGRSFLEEQPCLQCEQGPVQRVRQSGHHYLCNDYQQDPLTQRCHERALMAQFRAAALLPIFEDKHLIGVISLYADQVGFFTHEMMQTLDQMANDVSFALDNLLREAERMEAISALRSANRVVEASQVVLLSRRAEPQLPISYVSGNVQRWGFSPQQLLSHSLEFEHLIHPDDRLRVRAQLAQILRTQPSHFRLEYRVLTREQEVRWVEDQGRLQQDGLGRPLAYESVLGDITERKHTELALQESERLFHTLATMAPVGIFRSNARGRLTYLNDRAASLIGLSTQQILNNHYWSAVHRDDKLRVLRHWRRATHHAVPAHQDFRFVHPDGRVLWVSVATEPEFDEQHRLQGFIGTLTNITALKENELRLSQANVVFDNSHEGIMITDAHGRILAVNPALTDHLGFPATELLGRTPTLFGVQGQGPQFFELVDQARVNQNHWRGEVWSRRKDGELRPQLLSITLIRDEQQQLIQSVCVYTDISQLKASEAKLEFLAHHDPLTGLPNRILMQDRLEQALKRARREQERFALLMLDLDRFKNVNDSYGHPMGDALLKEVALRLSSRLRQSDVISRQGGDEFTVLLESNPSLNEVSRIAEQLIELLQQPVRLPNDQEVVVGASIGISLFPEFGQHADELLRQADSALYRAKAEGKGCFCFFSTELTQVAQERLALEMRLRRAIEQEEFCLYYQPQLEIRSHRLVGVEALIRWQDPQGGLISPAQFIPLAEETGLINRIGEWALWEACRQGQRWREAGLPPLTMAVNLSARQLRQPGLGDNIRHILAETGFPPQQLELELTESALIERESECIQLLNELQALGIQLAIDDFGTGYSSLAYLKRLPLNMLKIDKQFVDELPHQRDDTEIASAIVAMGHALGLRVLAEGVETPEQLAFLRQLGCDRLQGYLLSPPLPPCAFEEKMRSWILTPDTEQLLRV</sequence>
<dbReference type="NCBIfam" id="TIGR00254">
    <property type="entry name" value="GGDEF"/>
    <property type="match status" value="1"/>
</dbReference>
<dbReference type="InterPro" id="IPR035965">
    <property type="entry name" value="PAS-like_dom_sf"/>
</dbReference>
<dbReference type="InterPro" id="IPR029787">
    <property type="entry name" value="Nucleotide_cyclase"/>
</dbReference>
<dbReference type="InterPro" id="IPR035919">
    <property type="entry name" value="EAL_sf"/>
</dbReference>
<feature type="domain" description="PAC" evidence="3">
    <location>
        <begin position="442"/>
        <end position="494"/>
    </location>
</feature>
<evidence type="ECO:0000256" key="1">
    <source>
        <dbReference type="SAM" id="Phobius"/>
    </source>
</evidence>
<dbReference type="EMBL" id="BAABFC010000003">
    <property type="protein sequence ID" value="GAA4494354.1"/>
    <property type="molecule type" value="Genomic_DNA"/>
</dbReference>
<evidence type="ECO:0000259" key="4">
    <source>
        <dbReference type="PROSITE" id="PS50883"/>
    </source>
</evidence>
<feature type="domain" description="PAS" evidence="2">
    <location>
        <begin position="798"/>
        <end position="868"/>
    </location>
</feature>
<evidence type="ECO:0000259" key="3">
    <source>
        <dbReference type="PROSITE" id="PS50113"/>
    </source>
</evidence>
<evidence type="ECO:0008006" key="8">
    <source>
        <dbReference type="Google" id="ProtNLM"/>
    </source>
</evidence>
<dbReference type="SMART" id="SM00091">
    <property type="entry name" value="PAS"/>
    <property type="match status" value="3"/>
</dbReference>
<keyword evidence="7" id="KW-1185">Reference proteome</keyword>
<dbReference type="PROSITE" id="PS50887">
    <property type="entry name" value="GGDEF"/>
    <property type="match status" value="1"/>
</dbReference>
<evidence type="ECO:0000313" key="7">
    <source>
        <dbReference type="Proteomes" id="UP001501321"/>
    </source>
</evidence>
<dbReference type="PROSITE" id="PS50883">
    <property type="entry name" value="EAL"/>
    <property type="match status" value="1"/>
</dbReference>
<feature type="transmembrane region" description="Helical" evidence="1">
    <location>
        <begin position="15"/>
        <end position="33"/>
    </location>
</feature>
<accession>A0ABP8Q0F6</accession>
<dbReference type="Proteomes" id="UP001501321">
    <property type="component" value="Unassembled WGS sequence"/>
</dbReference>
<feature type="domain" description="EAL" evidence="4">
    <location>
        <begin position="1220"/>
        <end position="1474"/>
    </location>
</feature>
<dbReference type="SUPFAM" id="SSF55073">
    <property type="entry name" value="Nucleotide cyclase"/>
    <property type="match status" value="1"/>
</dbReference>
<dbReference type="InterPro" id="IPR001610">
    <property type="entry name" value="PAC"/>
</dbReference>
<keyword evidence="1" id="KW-0812">Transmembrane</keyword>
<keyword evidence="1" id="KW-0472">Membrane</keyword>
<name>A0ABP8Q0F6_9GAMM</name>
<feature type="domain" description="PAS" evidence="2">
    <location>
        <begin position="920"/>
        <end position="966"/>
    </location>
</feature>
<dbReference type="InterPro" id="IPR013655">
    <property type="entry name" value="PAS_fold_3"/>
</dbReference>
<dbReference type="Pfam" id="PF13426">
    <property type="entry name" value="PAS_9"/>
    <property type="match status" value="1"/>
</dbReference>
<dbReference type="Pfam" id="PF08447">
    <property type="entry name" value="PAS_3"/>
    <property type="match status" value="3"/>
</dbReference>
<dbReference type="SUPFAM" id="SSF55781">
    <property type="entry name" value="GAF domain-like"/>
    <property type="match status" value="1"/>
</dbReference>
<dbReference type="Gene3D" id="3.30.450.20">
    <property type="entry name" value="PAS domain"/>
    <property type="match status" value="4"/>
</dbReference>
<dbReference type="InterPro" id="IPR029016">
    <property type="entry name" value="GAF-like_dom_sf"/>
</dbReference>
<dbReference type="InterPro" id="IPR043128">
    <property type="entry name" value="Rev_trsase/Diguanyl_cyclase"/>
</dbReference>
<dbReference type="Pfam" id="PF13185">
    <property type="entry name" value="GAF_2"/>
    <property type="match status" value="1"/>
</dbReference>
<feature type="domain" description="GGDEF" evidence="5">
    <location>
        <begin position="1077"/>
        <end position="1211"/>
    </location>
</feature>
<dbReference type="SUPFAM" id="SSF141868">
    <property type="entry name" value="EAL domain-like"/>
    <property type="match status" value="1"/>
</dbReference>
<dbReference type="InterPro" id="IPR000014">
    <property type="entry name" value="PAS"/>
</dbReference>
<dbReference type="CDD" id="cd01948">
    <property type="entry name" value="EAL"/>
    <property type="match status" value="1"/>
</dbReference>
<feature type="domain" description="PAS" evidence="2">
    <location>
        <begin position="705"/>
        <end position="741"/>
    </location>
</feature>
<protein>
    <recommendedName>
        <fullName evidence="8">EAL domain-containing protein</fullName>
    </recommendedName>
</protein>
<comment type="caution">
    <text evidence="6">The sequence shown here is derived from an EMBL/GenBank/DDBJ whole genome shotgun (WGS) entry which is preliminary data.</text>
</comment>
<dbReference type="Gene3D" id="3.30.70.270">
    <property type="match status" value="1"/>
</dbReference>
<proteinExistence type="predicted"/>
<dbReference type="SMART" id="SM00086">
    <property type="entry name" value="PAC"/>
    <property type="match status" value="4"/>
</dbReference>
<keyword evidence="1" id="KW-1133">Transmembrane helix</keyword>
<dbReference type="PANTHER" id="PTHR44757">
    <property type="entry name" value="DIGUANYLATE CYCLASE DGCP"/>
    <property type="match status" value="1"/>
</dbReference>
<feature type="domain" description="PAC" evidence="3">
    <location>
        <begin position="993"/>
        <end position="1045"/>
    </location>
</feature>
<dbReference type="Pfam" id="PF00563">
    <property type="entry name" value="EAL"/>
    <property type="match status" value="1"/>
</dbReference>
<feature type="domain" description="PAC" evidence="3">
    <location>
        <begin position="745"/>
        <end position="797"/>
    </location>
</feature>
<dbReference type="CDD" id="cd01949">
    <property type="entry name" value="GGDEF"/>
    <property type="match status" value="1"/>
</dbReference>
<dbReference type="RefSeq" id="WP_345009890.1">
    <property type="nucleotide sequence ID" value="NZ_BAABFC010000003.1"/>
</dbReference>
<dbReference type="PANTHER" id="PTHR44757:SF2">
    <property type="entry name" value="BIOFILM ARCHITECTURE MAINTENANCE PROTEIN MBAA"/>
    <property type="match status" value="1"/>
</dbReference>
<dbReference type="PROSITE" id="PS50112">
    <property type="entry name" value="PAS"/>
    <property type="match status" value="3"/>
</dbReference>
<organism evidence="6 7">
    <name type="scientific">Pseudaeromonas paramecii</name>
    <dbReference type="NCBI Taxonomy" id="2138166"/>
    <lineage>
        <taxon>Bacteria</taxon>
        <taxon>Pseudomonadati</taxon>
        <taxon>Pseudomonadota</taxon>
        <taxon>Gammaproteobacteria</taxon>
        <taxon>Aeromonadales</taxon>
        <taxon>Aeromonadaceae</taxon>
        <taxon>Pseudaeromonas</taxon>
    </lineage>
</organism>
<dbReference type="Gene3D" id="3.30.450.40">
    <property type="match status" value="1"/>
</dbReference>
<evidence type="ECO:0000259" key="2">
    <source>
        <dbReference type="PROSITE" id="PS50112"/>
    </source>
</evidence>
<dbReference type="InterPro" id="IPR000700">
    <property type="entry name" value="PAS-assoc_C"/>
</dbReference>
<dbReference type="InterPro" id="IPR001633">
    <property type="entry name" value="EAL_dom"/>
</dbReference>